<evidence type="ECO:0000313" key="2">
    <source>
        <dbReference type="Proteomes" id="UP000265520"/>
    </source>
</evidence>
<comment type="caution">
    <text evidence="1">The sequence shown here is derived from an EMBL/GenBank/DDBJ whole genome shotgun (WGS) entry which is preliminary data.</text>
</comment>
<dbReference type="EMBL" id="LXQA011362317">
    <property type="protein sequence ID" value="MCI94648.1"/>
    <property type="molecule type" value="Genomic_DNA"/>
</dbReference>
<reference evidence="1 2" key="1">
    <citation type="journal article" date="2018" name="Front. Plant Sci.">
        <title>Red Clover (Trifolium pratense) and Zigzag Clover (T. medium) - A Picture of Genomic Similarities and Differences.</title>
        <authorList>
            <person name="Dluhosova J."/>
            <person name="Istvanek J."/>
            <person name="Nedelnik J."/>
            <person name="Repkova J."/>
        </authorList>
    </citation>
    <scope>NUCLEOTIDE SEQUENCE [LARGE SCALE GENOMIC DNA]</scope>
    <source>
        <strain evidence="2">cv. 10/8</strain>
        <tissue evidence="1">Leaf</tissue>
    </source>
</reference>
<dbReference type="Proteomes" id="UP000265520">
    <property type="component" value="Unassembled WGS sequence"/>
</dbReference>
<accession>A0A392W1Y9</accession>
<organism evidence="1 2">
    <name type="scientific">Trifolium medium</name>
    <dbReference type="NCBI Taxonomy" id="97028"/>
    <lineage>
        <taxon>Eukaryota</taxon>
        <taxon>Viridiplantae</taxon>
        <taxon>Streptophyta</taxon>
        <taxon>Embryophyta</taxon>
        <taxon>Tracheophyta</taxon>
        <taxon>Spermatophyta</taxon>
        <taxon>Magnoliopsida</taxon>
        <taxon>eudicotyledons</taxon>
        <taxon>Gunneridae</taxon>
        <taxon>Pentapetalae</taxon>
        <taxon>rosids</taxon>
        <taxon>fabids</taxon>
        <taxon>Fabales</taxon>
        <taxon>Fabaceae</taxon>
        <taxon>Papilionoideae</taxon>
        <taxon>50 kb inversion clade</taxon>
        <taxon>NPAAA clade</taxon>
        <taxon>Hologalegina</taxon>
        <taxon>IRL clade</taxon>
        <taxon>Trifolieae</taxon>
        <taxon>Trifolium</taxon>
    </lineage>
</organism>
<protein>
    <submittedName>
        <fullName evidence="1">Uncharacterized protein</fullName>
    </submittedName>
</protein>
<proteinExistence type="predicted"/>
<keyword evidence="2" id="KW-1185">Reference proteome</keyword>
<feature type="non-terminal residue" evidence="1">
    <location>
        <position position="1"/>
    </location>
</feature>
<dbReference type="AlphaFoldDB" id="A0A392W1Y9"/>
<name>A0A392W1Y9_9FABA</name>
<evidence type="ECO:0000313" key="1">
    <source>
        <dbReference type="EMBL" id="MCI94648.1"/>
    </source>
</evidence>
<sequence>HRYRHRSRRLHLHRTALGLKPPVSKQNHHQHMTGILEALPSTRSSLKPPP</sequence>